<organism evidence="2 3">
    <name type="scientific">Mucuna pruriens</name>
    <name type="common">Velvet bean</name>
    <name type="synonym">Dolichos pruriens</name>
    <dbReference type="NCBI Taxonomy" id="157652"/>
    <lineage>
        <taxon>Eukaryota</taxon>
        <taxon>Viridiplantae</taxon>
        <taxon>Streptophyta</taxon>
        <taxon>Embryophyta</taxon>
        <taxon>Tracheophyta</taxon>
        <taxon>Spermatophyta</taxon>
        <taxon>Magnoliopsida</taxon>
        <taxon>eudicotyledons</taxon>
        <taxon>Gunneridae</taxon>
        <taxon>Pentapetalae</taxon>
        <taxon>rosids</taxon>
        <taxon>fabids</taxon>
        <taxon>Fabales</taxon>
        <taxon>Fabaceae</taxon>
        <taxon>Papilionoideae</taxon>
        <taxon>50 kb inversion clade</taxon>
        <taxon>NPAAA clade</taxon>
        <taxon>indigoferoid/millettioid clade</taxon>
        <taxon>Phaseoleae</taxon>
        <taxon>Mucuna</taxon>
    </lineage>
</organism>
<feature type="non-terminal residue" evidence="2">
    <location>
        <position position="1"/>
    </location>
</feature>
<dbReference type="GO" id="GO:0015074">
    <property type="term" value="P:DNA integration"/>
    <property type="evidence" value="ECO:0007669"/>
    <property type="project" value="InterPro"/>
</dbReference>
<dbReference type="InterPro" id="IPR039537">
    <property type="entry name" value="Retrotran_Ty1/copia-like"/>
</dbReference>
<dbReference type="Proteomes" id="UP000257109">
    <property type="component" value="Unassembled WGS sequence"/>
</dbReference>
<dbReference type="Pfam" id="PF25597">
    <property type="entry name" value="SH3_retrovirus"/>
    <property type="match status" value="1"/>
</dbReference>
<evidence type="ECO:0000313" key="2">
    <source>
        <dbReference type="EMBL" id="RDX64094.1"/>
    </source>
</evidence>
<accession>A0A371EDQ4</accession>
<dbReference type="InterPro" id="IPR001584">
    <property type="entry name" value="Integrase_cat-core"/>
</dbReference>
<dbReference type="GO" id="GO:0003676">
    <property type="term" value="F:nucleic acid binding"/>
    <property type="evidence" value="ECO:0007669"/>
    <property type="project" value="InterPro"/>
</dbReference>
<dbReference type="Pfam" id="PF00665">
    <property type="entry name" value="rve"/>
    <property type="match status" value="1"/>
</dbReference>
<protein>
    <recommendedName>
        <fullName evidence="1">Integrase catalytic domain-containing protein</fullName>
    </recommendedName>
</protein>
<dbReference type="AlphaFoldDB" id="A0A371EDQ4"/>
<gene>
    <name evidence="2" type="ORF">CR513_57392</name>
</gene>
<sequence>FLRGKKIRTNHLEIIHTDIYCIDIDASSLKYFITFIDDYSQYMYLYLLCYKDEALNVFKVFKVEVEKQYGKQIKIMRFDRGGEYARYTVNGQAFGPFVKFLLKHGIVAQYTMFDSLDQNGVAKQRRNQTLMDMVRSMRSNAKLPQFFTKDDNIYIKLSFDQGCLEETFCVAQRLETKFGCLFEVRIYSPQENKLDPRTISGYFIGYAKKYKGYRVYCLTIHNTRIVESRKFLENDLISMSDRFQDIVNENDHCKAQSSRSSDKMIVIHIPQVQKRIKLLMRNNKIVLNNNQLNIRPTIVKKKSTIPSDYAVYLQESKYNIGAENDPKMFSQAMSSKE</sequence>
<dbReference type="InterPro" id="IPR036397">
    <property type="entry name" value="RNaseH_sf"/>
</dbReference>
<evidence type="ECO:0000313" key="3">
    <source>
        <dbReference type="Proteomes" id="UP000257109"/>
    </source>
</evidence>
<dbReference type="PANTHER" id="PTHR42648:SF28">
    <property type="entry name" value="TRANSPOSON-ENCODED PROTEIN WITH RIBONUCLEASE H-LIKE AND RETROVIRUS ZINC FINGER-LIKE DOMAINS"/>
    <property type="match status" value="1"/>
</dbReference>
<dbReference type="EMBL" id="QJKJ01014556">
    <property type="protein sequence ID" value="RDX64094.1"/>
    <property type="molecule type" value="Genomic_DNA"/>
</dbReference>
<dbReference type="InterPro" id="IPR012337">
    <property type="entry name" value="RNaseH-like_sf"/>
</dbReference>
<evidence type="ECO:0000259" key="1">
    <source>
        <dbReference type="PROSITE" id="PS50994"/>
    </source>
</evidence>
<dbReference type="InterPro" id="IPR057670">
    <property type="entry name" value="SH3_retrovirus"/>
</dbReference>
<name>A0A371EDQ4_MUCPR</name>
<reference evidence="2" key="1">
    <citation type="submission" date="2018-05" db="EMBL/GenBank/DDBJ databases">
        <title>Draft genome of Mucuna pruriens seed.</title>
        <authorList>
            <person name="Nnadi N.E."/>
            <person name="Vos R."/>
            <person name="Hasami M.H."/>
            <person name="Devisetty U.K."/>
            <person name="Aguiy J.C."/>
        </authorList>
    </citation>
    <scope>NUCLEOTIDE SEQUENCE [LARGE SCALE GENOMIC DNA]</scope>
    <source>
        <strain evidence="2">JCA_2017</strain>
    </source>
</reference>
<proteinExistence type="predicted"/>
<dbReference type="PANTHER" id="PTHR42648">
    <property type="entry name" value="TRANSPOSASE, PUTATIVE-RELATED"/>
    <property type="match status" value="1"/>
</dbReference>
<dbReference type="SUPFAM" id="SSF53098">
    <property type="entry name" value="Ribonuclease H-like"/>
    <property type="match status" value="1"/>
</dbReference>
<comment type="caution">
    <text evidence="2">The sequence shown here is derived from an EMBL/GenBank/DDBJ whole genome shotgun (WGS) entry which is preliminary data.</text>
</comment>
<keyword evidence="3" id="KW-1185">Reference proteome</keyword>
<feature type="domain" description="Integrase catalytic" evidence="1">
    <location>
        <begin position="7"/>
        <end position="197"/>
    </location>
</feature>
<dbReference type="STRING" id="157652.A0A371EDQ4"/>
<dbReference type="PROSITE" id="PS50994">
    <property type="entry name" value="INTEGRASE"/>
    <property type="match status" value="1"/>
</dbReference>
<dbReference type="Gene3D" id="3.30.420.10">
    <property type="entry name" value="Ribonuclease H-like superfamily/Ribonuclease H"/>
    <property type="match status" value="1"/>
</dbReference>